<evidence type="ECO:0000313" key="2">
    <source>
        <dbReference type="Proteomes" id="UP000035680"/>
    </source>
</evidence>
<sequence>MTSQLPNDISFTSLDLDRLISLYKDKSIKGKIQSEWEEKILNQLWSVIINCLTKEGSKRIPSEFLRLDYNGIKKVFVPPIVAAMNGVKLLKFIQKWYNYNTTNRMHLNDVLPIICLENINMRQLYAFTKASLRKFNDSKEYGKNEKKEECVKSGKLDDFQKFLIMLNLEILKITEEKKRLKEEKEKLNNTM</sequence>
<feature type="coiled-coil region" evidence="1">
    <location>
        <begin position="163"/>
        <end position="190"/>
    </location>
</feature>
<dbReference type="Proteomes" id="UP000035680">
    <property type="component" value="Unassembled WGS sequence"/>
</dbReference>
<evidence type="ECO:0000256" key="1">
    <source>
        <dbReference type="SAM" id="Coils"/>
    </source>
</evidence>
<evidence type="ECO:0000313" key="3">
    <source>
        <dbReference type="WBParaSite" id="SVE_1088400.1"/>
    </source>
</evidence>
<reference evidence="2" key="1">
    <citation type="submission" date="2014-07" db="EMBL/GenBank/DDBJ databases">
        <authorList>
            <person name="Martin A.A"/>
            <person name="De Silva N."/>
        </authorList>
    </citation>
    <scope>NUCLEOTIDE SEQUENCE</scope>
</reference>
<dbReference type="AlphaFoldDB" id="A0A0K0FP33"/>
<protein>
    <submittedName>
        <fullName evidence="3">Calponin-homology (CH) domain-containing protein</fullName>
    </submittedName>
</protein>
<accession>A0A0K0FP33</accession>
<proteinExistence type="predicted"/>
<keyword evidence="1" id="KW-0175">Coiled coil</keyword>
<organism evidence="2 3">
    <name type="scientific">Strongyloides venezuelensis</name>
    <name type="common">Threadworm</name>
    <dbReference type="NCBI Taxonomy" id="75913"/>
    <lineage>
        <taxon>Eukaryota</taxon>
        <taxon>Metazoa</taxon>
        <taxon>Ecdysozoa</taxon>
        <taxon>Nematoda</taxon>
        <taxon>Chromadorea</taxon>
        <taxon>Rhabditida</taxon>
        <taxon>Tylenchina</taxon>
        <taxon>Panagrolaimomorpha</taxon>
        <taxon>Strongyloidoidea</taxon>
        <taxon>Strongyloididae</taxon>
        <taxon>Strongyloides</taxon>
    </lineage>
</organism>
<dbReference type="WBParaSite" id="SVE_1088400.1">
    <property type="protein sequence ID" value="SVE_1088400.1"/>
    <property type="gene ID" value="SVE_1088400"/>
</dbReference>
<reference evidence="3" key="2">
    <citation type="submission" date="2015-08" db="UniProtKB">
        <authorList>
            <consortium name="WormBaseParasite"/>
        </authorList>
    </citation>
    <scope>IDENTIFICATION</scope>
</reference>
<name>A0A0K0FP33_STRVS</name>
<keyword evidence="2" id="KW-1185">Reference proteome</keyword>